<comment type="caution">
    <text evidence="2">The sequence shown here is derived from an EMBL/GenBank/DDBJ whole genome shotgun (WGS) entry which is preliminary data.</text>
</comment>
<dbReference type="InterPro" id="IPR024956">
    <property type="entry name" value="tRNAHis_GuaTrfase_cat"/>
</dbReference>
<dbReference type="Pfam" id="PF04446">
    <property type="entry name" value="Thg1"/>
    <property type="match status" value="1"/>
</dbReference>
<name>A0ABN9X771_9DINO</name>
<keyword evidence="3" id="KW-1185">Reference proteome</keyword>
<protein>
    <recommendedName>
        <fullName evidence="1">tRNAHis guanylyltransferase catalytic domain-containing protein</fullName>
    </recommendedName>
</protein>
<gene>
    <name evidence="2" type="ORF">PCOR1329_LOCUS74054</name>
</gene>
<dbReference type="InterPro" id="IPR038469">
    <property type="entry name" value="tRNAHis_GuaTrfase_Thg1_sf"/>
</dbReference>
<proteinExistence type="predicted"/>
<organism evidence="2 3">
    <name type="scientific">Prorocentrum cordatum</name>
    <dbReference type="NCBI Taxonomy" id="2364126"/>
    <lineage>
        <taxon>Eukaryota</taxon>
        <taxon>Sar</taxon>
        <taxon>Alveolata</taxon>
        <taxon>Dinophyceae</taxon>
        <taxon>Prorocentrales</taxon>
        <taxon>Prorocentraceae</taxon>
        <taxon>Prorocentrum</taxon>
    </lineage>
</organism>
<evidence type="ECO:0000313" key="3">
    <source>
        <dbReference type="Proteomes" id="UP001189429"/>
    </source>
</evidence>
<feature type="domain" description="tRNAHis guanylyltransferase catalytic" evidence="1">
    <location>
        <begin position="192"/>
        <end position="327"/>
    </location>
</feature>
<sequence length="348" mass="36828">MPRPAGLGARAGGPPAVALEGSHAPCRGAEECWNSSWSDRGRILAGPEIDVERDCRQAPRNGNSGWLPQGHSLRVADARRGSPPPRPSALGAAAALCAGAAPGLAALPGGGAPARSAPGALAHQQLRRWLLLRRDGPGGSDLSLACRDVLGMLRAGETLCVGGLDEGAHELPAIWEPDRAWSELGRLVSEREHPPLLDGSKWVSLRLGGCKFGSLMGRLRARGIVGPGYSTAIGEAMRSCCRAVMDEFKATVGYTHGDEIVFLMSPRSWSSEKGAHSEFMYQGRVQKWVSIAASVATALFNQDLWRIVAAAGLEPEAGLCAHFDCRAGVFETQEEALALLLWRAHNAA</sequence>
<evidence type="ECO:0000259" key="1">
    <source>
        <dbReference type="Pfam" id="PF04446"/>
    </source>
</evidence>
<dbReference type="Gene3D" id="3.30.70.3000">
    <property type="match status" value="1"/>
</dbReference>
<dbReference type="Proteomes" id="UP001189429">
    <property type="component" value="Unassembled WGS sequence"/>
</dbReference>
<accession>A0ABN9X771</accession>
<evidence type="ECO:0000313" key="2">
    <source>
        <dbReference type="EMBL" id="CAK0895264.1"/>
    </source>
</evidence>
<dbReference type="EMBL" id="CAUYUJ010020013">
    <property type="protein sequence ID" value="CAK0895264.1"/>
    <property type="molecule type" value="Genomic_DNA"/>
</dbReference>
<reference evidence="2" key="1">
    <citation type="submission" date="2023-10" db="EMBL/GenBank/DDBJ databases">
        <authorList>
            <person name="Chen Y."/>
            <person name="Shah S."/>
            <person name="Dougan E. K."/>
            <person name="Thang M."/>
            <person name="Chan C."/>
        </authorList>
    </citation>
    <scope>NUCLEOTIDE SEQUENCE [LARGE SCALE GENOMIC DNA]</scope>
</reference>